<dbReference type="AlphaFoldDB" id="A0A9X9S1X5"/>
<dbReference type="InterPro" id="IPR000182">
    <property type="entry name" value="GNAT_dom"/>
</dbReference>
<dbReference type="RefSeq" id="WP_268185523.1">
    <property type="nucleotide sequence ID" value="NZ_CP113361.1"/>
</dbReference>
<evidence type="ECO:0000259" key="1">
    <source>
        <dbReference type="PROSITE" id="PS51186"/>
    </source>
</evidence>
<dbReference type="EMBL" id="CP113361">
    <property type="protein sequence ID" value="WAI00348.1"/>
    <property type="molecule type" value="Genomic_DNA"/>
</dbReference>
<protein>
    <submittedName>
        <fullName evidence="2">GNAT family N-acetyltransferase</fullName>
    </submittedName>
</protein>
<proteinExistence type="predicted"/>
<feature type="domain" description="N-acetyltransferase" evidence="1">
    <location>
        <begin position="124"/>
        <end position="206"/>
    </location>
</feature>
<dbReference type="InterPro" id="IPR052523">
    <property type="entry name" value="Trichothecene_AcTrans"/>
</dbReference>
<dbReference type="PROSITE" id="PS51186">
    <property type="entry name" value="GNAT"/>
    <property type="match status" value="1"/>
</dbReference>
<evidence type="ECO:0000313" key="2">
    <source>
        <dbReference type="EMBL" id="WAI00348.1"/>
    </source>
</evidence>
<name>A0A9X9S1X5_METOG</name>
<dbReference type="Proteomes" id="UP001163096">
    <property type="component" value="Chromosome"/>
</dbReference>
<dbReference type="PANTHER" id="PTHR42791:SF1">
    <property type="entry name" value="N-ACETYLTRANSFERASE DOMAIN-CONTAINING PROTEIN"/>
    <property type="match status" value="1"/>
</dbReference>
<organism evidence="2 3">
    <name type="scientific">Methanogenium organophilum</name>
    <dbReference type="NCBI Taxonomy" id="2199"/>
    <lineage>
        <taxon>Archaea</taxon>
        <taxon>Methanobacteriati</taxon>
        <taxon>Methanobacteriota</taxon>
        <taxon>Stenosarchaea group</taxon>
        <taxon>Methanomicrobia</taxon>
        <taxon>Methanomicrobiales</taxon>
        <taxon>Methanomicrobiaceae</taxon>
        <taxon>Methanogenium</taxon>
    </lineage>
</organism>
<accession>A0A9X9S1X5</accession>
<evidence type="ECO:0000313" key="3">
    <source>
        <dbReference type="Proteomes" id="UP001163096"/>
    </source>
</evidence>
<dbReference type="Gene3D" id="3.40.630.30">
    <property type="match status" value="1"/>
</dbReference>
<reference evidence="2" key="1">
    <citation type="submission" date="2022-11" db="EMBL/GenBank/DDBJ databases">
        <title>Complete genome sequence of Methanogenium organophilum DSM 3596.</title>
        <authorList>
            <person name="Chen S.-C."/>
            <person name="Lai S.-J."/>
            <person name="You Y.-T."/>
        </authorList>
    </citation>
    <scope>NUCLEOTIDE SEQUENCE</scope>
    <source>
        <strain evidence="2">DSM 3596</strain>
    </source>
</reference>
<dbReference type="KEGG" id="mou:OU421_07865"/>
<dbReference type="GO" id="GO:0016747">
    <property type="term" value="F:acyltransferase activity, transferring groups other than amino-acyl groups"/>
    <property type="evidence" value="ECO:0007669"/>
    <property type="project" value="InterPro"/>
</dbReference>
<dbReference type="SUPFAM" id="SSF55729">
    <property type="entry name" value="Acyl-CoA N-acyltransferases (Nat)"/>
    <property type="match status" value="1"/>
</dbReference>
<keyword evidence="3" id="KW-1185">Reference proteome</keyword>
<gene>
    <name evidence="2" type="ORF">OU421_07865</name>
</gene>
<dbReference type="GeneID" id="76835009"/>
<sequence length="220" mass="25292">METTDSDLIRLPKDRIVAASEMLVRSFFDDPKLTYILPDGDSRTEKGRHLFAFELRYGLRYGQVYATSPNLEGVATWIPSEKAAITFWRAIFCGGMALQRGLGKETMDRLMTFSEKVDIYHKKHLPGPHCYLFFIGVDPRHQGQGYGGRLIRPMLEWLDNNRMACYLNTQNEENIGLYEHFGFRVVEQVTLPGSGIVHTGMIRKPVVEEERIFEDEPVDE</sequence>
<dbReference type="Pfam" id="PF00583">
    <property type="entry name" value="Acetyltransf_1"/>
    <property type="match status" value="1"/>
</dbReference>
<dbReference type="PANTHER" id="PTHR42791">
    <property type="entry name" value="GNAT FAMILY ACETYLTRANSFERASE"/>
    <property type="match status" value="1"/>
</dbReference>
<dbReference type="InterPro" id="IPR016181">
    <property type="entry name" value="Acyl_CoA_acyltransferase"/>
</dbReference>
<dbReference type="CDD" id="cd04301">
    <property type="entry name" value="NAT_SF"/>
    <property type="match status" value="1"/>
</dbReference>